<reference evidence="2" key="1">
    <citation type="submission" date="2009-12" db="EMBL/GenBank/DDBJ databases">
        <title>Complete sequence of Treponema azotonutricium strain ZAS-9.</title>
        <authorList>
            <person name="Tetu S.G."/>
            <person name="Matson E."/>
            <person name="Ren Q."/>
            <person name="Seshadri R."/>
            <person name="Elbourne L."/>
            <person name="Hassan K.A."/>
            <person name="Durkin A."/>
            <person name="Radune D."/>
            <person name="Mohamoud Y."/>
            <person name="Shay R."/>
            <person name="Jin S."/>
            <person name="Zhang X."/>
            <person name="Lucey K."/>
            <person name="Ballor N.R."/>
            <person name="Ottesen E."/>
            <person name="Rosenthal R."/>
            <person name="Allen A."/>
            <person name="Leadbetter J.R."/>
            <person name="Paulsen I.T."/>
        </authorList>
    </citation>
    <scope>NUCLEOTIDE SEQUENCE [LARGE SCALE GENOMIC DNA]</scope>
    <source>
        <strain evidence="2">ATCC BAA-888 / DSM 13862 / ZAS-9</strain>
    </source>
</reference>
<dbReference type="STRING" id="545695.TREAZ_0251"/>
<dbReference type="HOGENOM" id="CLU_2557267_0_0_12"/>
<dbReference type="KEGG" id="taz:TREAZ_0251"/>
<dbReference type="Proteomes" id="UP000009222">
    <property type="component" value="Chromosome"/>
</dbReference>
<protein>
    <submittedName>
        <fullName evidence="1">Uncharacterized protein</fullName>
    </submittedName>
</protein>
<dbReference type="EMBL" id="CP001841">
    <property type="protein sequence ID" value="AEF81931.1"/>
    <property type="molecule type" value="Genomic_DNA"/>
</dbReference>
<keyword evidence="2" id="KW-1185">Reference proteome</keyword>
<dbReference type="AlphaFoldDB" id="F5YE76"/>
<reference evidence="1 2" key="2">
    <citation type="journal article" date="2011" name="ISME J.">
        <title>RNA-seq reveals cooperative metabolic interactions between two termite-gut spirochete species in co-culture.</title>
        <authorList>
            <person name="Rosenthal A.Z."/>
            <person name="Matson E.G."/>
            <person name="Eldar A."/>
            <person name="Leadbetter J.R."/>
        </authorList>
    </citation>
    <scope>NUCLEOTIDE SEQUENCE [LARGE SCALE GENOMIC DNA]</scope>
    <source>
        <strain evidence="2">ATCC BAA-888 / DSM 13862 / ZAS-9</strain>
    </source>
</reference>
<evidence type="ECO:0000313" key="2">
    <source>
        <dbReference type="Proteomes" id="UP000009222"/>
    </source>
</evidence>
<evidence type="ECO:0000313" key="1">
    <source>
        <dbReference type="EMBL" id="AEF81931.1"/>
    </source>
</evidence>
<name>F5YE76_LEAAZ</name>
<gene>
    <name evidence="1" type="ordered locus">TREAZ_0251</name>
</gene>
<organism evidence="1 2">
    <name type="scientific">Leadbettera azotonutricia (strain ATCC BAA-888 / DSM 13862 / ZAS-9)</name>
    <name type="common">Treponema azotonutricium</name>
    <dbReference type="NCBI Taxonomy" id="545695"/>
    <lineage>
        <taxon>Bacteria</taxon>
        <taxon>Pseudomonadati</taxon>
        <taxon>Spirochaetota</taxon>
        <taxon>Spirochaetia</taxon>
        <taxon>Spirochaetales</taxon>
        <taxon>Breznakiellaceae</taxon>
        <taxon>Leadbettera</taxon>
    </lineage>
</organism>
<accession>F5YE76</accession>
<proteinExistence type="predicted"/>
<dbReference type="InParanoid" id="F5YE76"/>
<sequence>MTILGSVQCNFYSMTYLGAGRISRANKQQAYIELMKEANKMYEGNFDIRNITIAHVGINVEHGNEFTANGAVVLAKNSGGSN</sequence>